<dbReference type="PANTHER" id="PTHR34836:SF1">
    <property type="entry name" value="OS09G0428600 PROTEIN"/>
    <property type="match status" value="1"/>
</dbReference>
<feature type="signal peptide" evidence="17">
    <location>
        <begin position="1"/>
        <end position="22"/>
    </location>
</feature>
<feature type="transmembrane region" description="Helical" evidence="16">
    <location>
        <begin position="800"/>
        <end position="821"/>
    </location>
</feature>
<evidence type="ECO:0000256" key="10">
    <source>
        <dbReference type="ARBA" id="ARBA00023170"/>
    </source>
</evidence>
<name>A0ABR0V038_REHGL</name>
<evidence type="ECO:0000256" key="4">
    <source>
        <dbReference type="ARBA" id="ARBA00022448"/>
    </source>
</evidence>
<evidence type="ECO:0000256" key="15">
    <source>
        <dbReference type="PIRNR" id="PIRNR037090"/>
    </source>
</evidence>
<evidence type="ECO:0000256" key="16">
    <source>
        <dbReference type="SAM" id="Phobius"/>
    </source>
</evidence>
<feature type="transmembrane region" description="Helical" evidence="16">
    <location>
        <begin position="617"/>
        <end position="641"/>
    </location>
</feature>
<evidence type="ECO:0000313" key="19">
    <source>
        <dbReference type="EMBL" id="KAK6128104.1"/>
    </source>
</evidence>
<dbReference type="InterPro" id="IPR044440">
    <property type="entry name" value="GABAb_receptor_plant_PBP1"/>
</dbReference>
<comment type="similarity">
    <text evidence="2 15">Belongs to the glutamate-gated ion channel (TC 1.A.10.1) family.</text>
</comment>
<proteinExistence type="inferred from homology"/>
<evidence type="ECO:0000256" key="14">
    <source>
        <dbReference type="ARBA" id="ARBA00049638"/>
    </source>
</evidence>
<gene>
    <name evidence="19" type="ORF">DH2020_038158</name>
</gene>
<dbReference type="Pfam" id="PF00060">
    <property type="entry name" value="Lig_chan"/>
    <property type="match status" value="1"/>
</dbReference>
<keyword evidence="13 15" id="KW-0407">Ion channel</keyword>
<dbReference type="PIRSF" id="PIRSF037090">
    <property type="entry name" value="Iontro_Glu-like_rcpt_pln"/>
    <property type="match status" value="1"/>
</dbReference>
<reference evidence="19 20" key="1">
    <citation type="journal article" date="2021" name="Comput. Struct. Biotechnol. J.">
        <title>De novo genome assembly of the potent medicinal plant Rehmannia glutinosa using nanopore technology.</title>
        <authorList>
            <person name="Ma L."/>
            <person name="Dong C."/>
            <person name="Song C."/>
            <person name="Wang X."/>
            <person name="Zheng X."/>
            <person name="Niu Y."/>
            <person name="Chen S."/>
            <person name="Feng W."/>
        </authorList>
    </citation>
    <scope>NUCLEOTIDE SEQUENCE [LARGE SCALE GENOMIC DNA]</scope>
    <source>
        <strain evidence="19">DH-2019</strain>
    </source>
</reference>
<evidence type="ECO:0000256" key="6">
    <source>
        <dbReference type="ARBA" id="ARBA00022729"/>
    </source>
</evidence>
<dbReference type="CDD" id="cd13686">
    <property type="entry name" value="GluR_Plant"/>
    <property type="match status" value="1"/>
</dbReference>
<keyword evidence="7 16" id="KW-1133">Transmembrane helix</keyword>
<keyword evidence="6 17" id="KW-0732">Signal</keyword>
<evidence type="ECO:0000256" key="1">
    <source>
        <dbReference type="ARBA" id="ARBA00004141"/>
    </source>
</evidence>
<dbReference type="Pfam" id="PF10613">
    <property type="entry name" value="Lig_chan-Glu_bd"/>
    <property type="match status" value="1"/>
</dbReference>
<dbReference type="SUPFAM" id="SSF53850">
    <property type="entry name" value="Periplasmic binding protein-like II"/>
    <property type="match status" value="1"/>
</dbReference>
<comment type="subcellular location">
    <subcellularLocation>
        <location evidence="1">Membrane</location>
        <topology evidence="1">Multi-pass membrane protein</topology>
    </subcellularLocation>
</comment>
<dbReference type="Gene3D" id="3.40.50.2300">
    <property type="match status" value="2"/>
</dbReference>
<keyword evidence="10 15" id="KW-0675">Receptor</keyword>
<accession>A0ABR0V038</accession>
<evidence type="ECO:0000256" key="3">
    <source>
        <dbReference type="ARBA" id="ARBA00011095"/>
    </source>
</evidence>
<dbReference type="Proteomes" id="UP001318860">
    <property type="component" value="Unassembled WGS sequence"/>
</dbReference>
<keyword evidence="8 15" id="KW-0406">Ion transport</keyword>
<evidence type="ECO:0000256" key="5">
    <source>
        <dbReference type="ARBA" id="ARBA00022692"/>
    </source>
</evidence>
<evidence type="ECO:0000256" key="13">
    <source>
        <dbReference type="ARBA" id="ARBA00023303"/>
    </source>
</evidence>
<evidence type="ECO:0000256" key="8">
    <source>
        <dbReference type="ARBA" id="ARBA00023065"/>
    </source>
</evidence>
<keyword evidence="11" id="KW-0325">Glycoprotein</keyword>
<feature type="domain" description="Ionotropic glutamate receptor C-terminal" evidence="18">
    <location>
        <begin position="451"/>
        <end position="777"/>
    </location>
</feature>
<keyword evidence="20" id="KW-1185">Reference proteome</keyword>
<keyword evidence="4 15" id="KW-0813">Transport</keyword>
<dbReference type="PANTHER" id="PTHR34836">
    <property type="entry name" value="OS06G0188250 PROTEIN"/>
    <property type="match status" value="1"/>
</dbReference>
<dbReference type="InterPro" id="IPR028082">
    <property type="entry name" value="Peripla_BP_I"/>
</dbReference>
<evidence type="ECO:0000256" key="2">
    <source>
        <dbReference type="ARBA" id="ARBA00008685"/>
    </source>
</evidence>
<evidence type="ECO:0000259" key="18">
    <source>
        <dbReference type="SMART" id="SM00079"/>
    </source>
</evidence>
<dbReference type="InterPro" id="IPR001320">
    <property type="entry name" value="Iontro_rcpt_C"/>
</dbReference>
<dbReference type="InterPro" id="IPR001828">
    <property type="entry name" value="ANF_lig-bd_rcpt"/>
</dbReference>
<dbReference type="CDD" id="cd19990">
    <property type="entry name" value="PBP1_GABAb_receptor_plant"/>
    <property type="match status" value="1"/>
</dbReference>
<dbReference type="EMBL" id="JABTTQ020001829">
    <property type="protein sequence ID" value="KAK6128104.1"/>
    <property type="molecule type" value="Genomic_DNA"/>
</dbReference>
<protein>
    <recommendedName>
        <fullName evidence="15">Glutamate receptor</fullName>
    </recommendedName>
</protein>
<dbReference type="Gene3D" id="1.10.287.70">
    <property type="match status" value="1"/>
</dbReference>
<dbReference type="SMART" id="SM00079">
    <property type="entry name" value="PBPe"/>
    <property type="match status" value="1"/>
</dbReference>
<evidence type="ECO:0000313" key="20">
    <source>
        <dbReference type="Proteomes" id="UP001318860"/>
    </source>
</evidence>
<keyword evidence="12 15" id="KW-1071">Ligand-gated ion channel</keyword>
<comment type="subunit">
    <text evidence="3">May form heteromers.</text>
</comment>
<keyword evidence="9 15" id="KW-0472">Membrane</keyword>
<comment type="caution">
    <text evidence="19">The sequence shown here is derived from an EMBL/GenBank/DDBJ whole genome shotgun (WGS) entry which is preliminary data.</text>
</comment>
<evidence type="ECO:0000256" key="11">
    <source>
        <dbReference type="ARBA" id="ARBA00023180"/>
    </source>
</evidence>
<feature type="transmembrane region" description="Helical" evidence="16">
    <location>
        <begin position="579"/>
        <end position="597"/>
    </location>
</feature>
<feature type="chain" id="PRO_5046654888" description="Glutamate receptor" evidence="17">
    <location>
        <begin position="23"/>
        <end position="904"/>
    </location>
</feature>
<organism evidence="19 20">
    <name type="scientific">Rehmannia glutinosa</name>
    <name type="common">Chinese foxglove</name>
    <dbReference type="NCBI Taxonomy" id="99300"/>
    <lineage>
        <taxon>Eukaryota</taxon>
        <taxon>Viridiplantae</taxon>
        <taxon>Streptophyta</taxon>
        <taxon>Embryophyta</taxon>
        <taxon>Tracheophyta</taxon>
        <taxon>Spermatophyta</taxon>
        <taxon>Magnoliopsida</taxon>
        <taxon>eudicotyledons</taxon>
        <taxon>Gunneridae</taxon>
        <taxon>Pentapetalae</taxon>
        <taxon>asterids</taxon>
        <taxon>lamiids</taxon>
        <taxon>Lamiales</taxon>
        <taxon>Orobanchaceae</taxon>
        <taxon>Rehmannieae</taxon>
        <taxon>Rehmannia</taxon>
    </lineage>
</organism>
<dbReference type="Gene3D" id="3.40.190.10">
    <property type="entry name" value="Periplasmic binding protein-like II"/>
    <property type="match status" value="2"/>
</dbReference>
<comment type="function">
    <text evidence="15">Glutamate-gated receptor that probably acts as non-selective cation channel.</text>
</comment>
<dbReference type="Pfam" id="PF01094">
    <property type="entry name" value="ANF_receptor"/>
    <property type="match status" value="1"/>
</dbReference>
<evidence type="ECO:0000256" key="7">
    <source>
        <dbReference type="ARBA" id="ARBA00022989"/>
    </source>
</evidence>
<evidence type="ECO:0000256" key="17">
    <source>
        <dbReference type="SAM" id="SignalP"/>
    </source>
</evidence>
<dbReference type="InterPro" id="IPR015683">
    <property type="entry name" value="Ionotropic_Glu_rcpt"/>
</dbReference>
<comment type="function">
    <text evidence="14">Glutamate-gated receptor that probably acts as a non-selective cation channel. May be involved in light-signal transduction and calcium homeostasis via the regulation of calcium influx into cells.</text>
</comment>
<keyword evidence="5 16" id="KW-0812">Transmembrane</keyword>
<dbReference type="InterPro" id="IPR017103">
    <property type="entry name" value="Iontropic_Glu_rcpt_pln"/>
</dbReference>
<dbReference type="SUPFAM" id="SSF53822">
    <property type="entry name" value="Periplasmic binding protein-like I"/>
    <property type="match status" value="1"/>
</dbReference>
<evidence type="ECO:0000256" key="9">
    <source>
        <dbReference type="ARBA" id="ARBA00023136"/>
    </source>
</evidence>
<dbReference type="InterPro" id="IPR019594">
    <property type="entry name" value="Glu/Gly-bd"/>
</dbReference>
<sequence length="904" mass="100018">MFFFLSCLSVSLLSLLVIFCHAQTEVANTTFQVGVLLDFDSVIGRIGLNSLSLALSDFYSVNANYTTKLVLHARDSRGQVIDAAATALSLLKDVEVDAIIGPQNSEQASFVIGLGDRVNVPIISFSATSPAPGYPPTSYFVRTALSDSAQVDAIAAITKHFQWSQVVLVYEDSHYGNGIIPYLFHALQDVNAQVSYRSIIPQTATDEILLQEIYKMKTTQTRIFVVHMSTSLASRFFLKVKQAGMMVEGYAWIVTSGLMDLLYSMDPDVIETMQGVLGVKPLTPRSRKLSFTATRWKKKFLHDNPDILQAELSLYGLWAYDTLWALAMAAERVGFREPPSSLQNTSVLNSTNMFSTKISQTGPKLLEAMSDVVFEGLGGKFHLVDGQLERSSFQILNVVGNGEREVGIWTPQGILNMNVTSSEKMKSIIFPGDTTIVPKGWKVPVSNKKLRIAVPTEPGFTEFIKVEKELQTNASRLTGCYIDIFDAVMAALPYAVAYEYVPFEKPDGSSAGSYDEITYQVFLQNYDAAVGDITITYKRLKYVDFALPFTGGGVSMVVPITNDHPDNKWIFLKPLKKELWLTAITLFILTGVALWILEHRFNSAYRGERIVSNLGRLVVVVWVFVVLILSSTYTASLSSILTAQRLKPAVTNVEELIRNGDYVGCHKGSFIVDLLQDLGFDKLKIMTYEHPSDCEKALSKGSENGGISALFAVMPYTNLFLSNYCHKYTTVGPTYPTEGFAYVFPKGSPLIADISRSVIELTENGKISEIERKWMKNVACNGPDGTVTSTSISLQSFNTLFGITGGITATCLVVFLVLYLYKNRDYIKRILSSNTTIWSKVCAIFKHFDDRDPKSFRAKLEDGETSVPNSNMCVNTRSSTVVPVTSEEMGDVNTEQHTLAISPP</sequence>
<evidence type="ECO:0000256" key="12">
    <source>
        <dbReference type="ARBA" id="ARBA00023286"/>
    </source>
</evidence>